<reference evidence="2" key="1">
    <citation type="journal article" date="2019" name="Environ. Microbiol.">
        <title>Fungal ecological strategies reflected in gene transcription - a case study of two litter decomposers.</title>
        <authorList>
            <person name="Barbi F."/>
            <person name="Kohler A."/>
            <person name="Barry K."/>
            <person name="Baskaran P."/>
            <person name="Daum C."/>
            <person name="Fauchery L."/>
            <person name="Ihrmark K."/>
            <person name="Kuo A."/>
            <person name="LaButti K."/>
            <person name="Lipzen A."/>
            <person name="Morin E."/>
            <person name="Grigoriev I.V."/>
            <person name="Henrissat B."/>
            <person name="Lindahl B."/>
            <person name="Martin F."/>
        </authorList>
    </citation>
    <scope>NUCLEOTIDE SEQUENCE</scope>
    <source>
        <strain evidence="2">JB14</strain>
    </source>
</reference>
<evidence type="ECO:0000313" key="3">
    <source>
        <dbReference type="Proteomes" id="UP000799118"/>
    </source>
</evidence>
<keyword evidence="1" id="KW-0732">Signal</keyword>
<sequence length="120" mass="13645">MRFSSYLTSPAAVFGLALTAWTFSPLGGEPEFRFPNNCYTRLDAQFNMFNFKMEKGGLNGRCQYDMECVGFIFLAIGPWDVGGSSIPGRFLMIRRVKRRTRISRGIEHEICCLPSYVDPI</sequence>
<dbReference type="EMBL" id="ML769513">
    <property type="protein sequence ID" value="KAE9396441.1"/>
    <property type="molecule type" value="Genomic_DNA"/>
</dbReference>
<proteinExistence type="predicted"/>
<organism evidence="2 3">
    <name type="scientific">Gymnopus androsaceus JB14</name>
    <dbReference type="NCBI Taxonomy" id="1447944"/>
    <lineage>
        <taxon>Eukaryota</taxon>
        <taxon>Fungi</taxon>
        <taxon>Dikarya</taxon>
        <taxon>Basidiomycota</taxon>
        <taxon>Agaricomycotina</taxon>
        <taxon>Agaricomycetes</taxon>
        <taxon>Agaricomycetidae</taxon>
        <taxon>Agaricales</taxon>
        <taxon>Marasmiineae</taxon>
        <taxon>Omphalotaceae</taxon>
        <taxon>Gymnopus</taxon>
    </lineage>
</organism>
<name>A0A6A4HF75_9AGAR</name>
<feature type="chain" id="PRO_5025397024" evidence="1">
    <location>
        <begin position="29"/>
        <end position="120"/>
    </location>
</feature>
<protein>
    <submittedName>
        <fullName evidence="2">Uncharacterized protein</fullName>
    </submittedName>
</protein>
<dbReference type="AlphaFoldDB" id="A0A6A4HF75"/>
<evidence type="ECO:0000256" key="1">
    <source>
        <dbReference type="SAM" id="SignalP"/>
    </source>
</evidence>
<feature type="signal peptide" evidence="1">
    <location>
        <begin position="1"/>
        <end position="28"/>
    </location>
</feature>
<evidence type="ECO:0000313" key="2">
    <source>
        <dbReference type="EMBL" id="KAE9396441.1"/>
    </source>
</evidence>
<accession>A0A6A4HF75</accession>
<keyword evidence="3" id="KW-1185">Reference proteome</keyword>
<gene>
    <name evidence="2" type="ORF">BT96DRAFT_922111</name>
</gene>
<dbReference type="Proteomes" id="UP000799118">
    <property type="component" value="Unassembled WGS sequence"/>
</dbReference>